<dbReference type="STRING" id="1603606.DSOUD_0620"/>
<evidence type="ECO:0000259" key="5">
    <source>
        <dbReference type="Pfam" id="PF02570"/>
    </source>
</evidence>
<keyword evidence="3" id="KW-0169">Cobalamin biosynthesis</keyword>
<dbReference type="GO" id="GO:0016993">
    <property type="term" value="F:precorrin-8X methylmutase activity"/>
    <property type="evidence" value="ECO:0007669"/>
    <property type="project" value="InterPro"/>
</dbReference>
<evidence type="ECO:0000256" key="1">
    <source>
        <dbReference type="ARBA" id="ARBA00004953"/>
    </source>
</evidence>
<proteinExistence type="inferred from homology"/>
<dbReference type="PATRIC" id="fig|1603606.3.peg.677"/>
<evidence type="ECO:0000256" key="2">
    <source>
        <dbReference type="ARBA" id="ARBA00009774"/>
    </source>
</evidence>
<dbReference type="OrthoDB" id="9780708at2"/>
<dbReference type="PANTHER" id="PTHR43588:SF1">
    <property type="entry name" value="COBALT-PRECORRIN-8 METHYLMUTASE"/>
    <property type="match status" value="1"/>
</dbReference>
<evidence type="ECO:0000256" key="3">
    <source>
        <dbReference type="ARBA" id="ARBA00022573"/>
    </source>
</evidence>
<dbReference type="RefSeq" id="WP_053549621.1">
    <property type="nucleotide sequence ID" value="NZ_CP010802.1"/>
</dbReference>
<dbReference type="EMBL" id="CP010802">
    <property type="protein sequence ID" value="ALC15408.1"/>
    <property type="molecule type" value="Genomic_DNA"/>
</dbReference>
<sequence>MSAPDVIVNPLEIEARSFAIIDGEVGEHAFDFRQWPVVRRIIHTTADFDFVANTVFSPQVIDKALGALRRGEPVYCDTAMVGAGINKVRLAALGCALRCHVADPDVAAAARAAGVTRSIMAMRKGIDGGCGIFLVGNAPTALYELLHQARAGAIKPSLVVGVPVGFVGAAESKEALLESRLPSIVCRGRKGGSAIAATILNALMILAEEA</sequence>
<dbReference type="InterPro" id="IPR003722">
    <property type="entry name" value="Cbl_synth_CobH/CbiC"/>
</dbReference>
<protein>
    <submittedName>
        <fullName evidence="6">Precorrin-8X methylmutase</fullName>
    </submittedName>
</protein>
<dbReference type="AlphaFoldDB" id="A0A0M4CZF5"/>
<dbReference type="InterPro" id="IPR036588">
    <property type="entry name" value="CobH/CbiC_sf"/>
</dbReference>
<dbReference type="SUPFAM" id="SSF63965">
    <property type="entry name" value="Precorrin-8X methylmutase CbiC/CobH"/>
    <property type="match status" value="1"/>
</dbReference>
<dbReference type="Proteomes" id="UP000057158">
    <property type="component" value="Chromosome"/>
</dbReference>
<keyword evidence="7" id="KW-1185">Reference proteome</keyword>
<reference evidence="6 7" key="1">
    <citation type="submission" date="2015-07" db="EMBL/GenBank/DDBJ databases">
        <title>Isolation and Genomic Characterization of a Novel Halophilic Metal-Reducing Deltaproteobacterium from the Deep Subsurface.</title>
        <authorList>
            <person name="Badalamenti J.P."/>
            <person name="Summers Z.M."/>
            <person name="Gralnick J.A."/>
            <person name="Bond D.R."/>
        </authorList>
    </citation>
    <scope>NUCLEOTIDE SEQUENCE [LARGE SCALE GENOMIC DNA]</scope>
    <source>
        <strain evidence="6 7">WTL</strain>
    </source>
</reference>
<evidence type="ECO:0000313" key="6">
    <source>
        <dbReference type="EMBL" id="ALC15408.1"/>
    </source>
</evidence>
<comment type="pathway">
    <text evidence="1">Cofactor biosynthesis; adenosylcobalamin biosynthesis.</text>
</comment>
<dbReference type="KEGG" id="des:DSOUD_0620"/>
<dbReference type="UniPathway" id="UPA00148"/>
<feature type="domain" description="Cobalamin biosynthesis precorrin-8X methylmutase CobH/CbiC" evidence="5">
    <location>
        <begin position="12"/>
        <end position="205"/>
    </location>
</feature>
<dbReference type="PANTHER" id="PTHR43588">
    <property type="entry name" value="COBALT-PRECORRIN-8 METHYLMUTASE"/>
    <property type="match status" value="1"/>
</dbReference>
<name>A0A0M4CZF5_9BACT</name>
<accession>A0A0M4CZF5</accession>
<dbReference type="Gene3D" id="3.40.50.10230">
    <property type="entry name" value="Cobalamin biosynthesis CobH/CbiC, precorrin-8X methylmutase"/>
    <property type="match status" value="1"/>
</dbReference>
<evidence type="ECO:0000256" key="4">
    <source>
        <dbReference type="ARBA" id="ARBA00023235"/>
    </source>
</evidence>
<keyword evidence="4" id="KW-0413">Isomerase</keyword>
<evidence type="ECO:0000313" key="7">
    <source>
        <dbReference type="Proteomes" id="UP000057158"/>
    </source>
</evidence>
<organism evidence="6 7">
    <name type="scientific">Desulfuromonas soudanensis</name>
    <dbReference type="NCBI Taxonomy" id="1603606"/>
    <lineage>
        <taxon>Bacteria</taxon>
        <taxon>Pseudomonadati</taxon>
        <taxon>Thermodesulfobacteriota</taxon>
        <taxon>Desulfuromonadia</taxon>
        <taxon>Desulfuromonadales</taxon>
        <taxon>Desulfuromonadaceae</taxon>
        <taxon>Desulfuromonas</taxon>
    </lineage>
</organism>
<dbReference type="Pfam" id="PF02570">
    <property type="entry name" value="CbiC"/>
    <property type="match status" value="1"/>
</dbReference>
<dbReference type="GO" id="GO:0009236">
    <property type="term" value="P:cobalamin biosynthetic process"/>
    <property type="evidence" value="ECO:0007669"/>
    <property type="project" value="UniProtKB-UniPathway"/>
</dbReference>
<comment type="similarity">
    <text evidence="2">Belongs to the CobH/CbiC family.</text>
</comment>
<gene>
    <name evidence="6" type="primary">cbiC</name>
    <name evidence="6" type="ORF">DSOUD_0620</name>
</gene>